<dbReference type="SUPFAM" id="SSF57625">
    <property type="entry name" value="Invertebrate chitin-binding proteins"/>
    <property type="match status" value="3"/>
</dbReference>
<proteinExistence type="predicted"/>
<feature type="domain" description="Chitin-binding type-2" evidence="8">
    <location>
        <begin position="191"/>
        <end position="248"/>
    </location>
</feature>
<dbReference type="SMART" id="SM00494">
    <property type="entry name" value="ChtBD2"/>
    <property type="match status" value="3"/>
</dbReference>
<evidence type="ECO:0000256" key="2">
    <source>
        <dbReference type="ARBA" id="ARBA00022729"/>
    </source>
</evidence>
<keyword evidence="4" id="KW-1015">Disulfide bond</keyword>
<dbReference type="AlphaFoldDB" id="A0A7R8YPD1"/>
<reference evidence="9 10" key="1">
    <citation type="submission" date="2020-11" db="EMBL/GenBank/DDBJ databases">
        <authorList>
            <person name="Wallbank WR R."/>
            <person name="Pardo Diaz C."/>
            <person name="Kozak K."/>
            <person name="Martin S."/>
            <person name="Jiggins C."/>
            <person name="Moest M."/>
            <person name="Warren A I."/>
            <person name="Generalovic N T."/>
            <person name="Byers J.R.P. K."/>
            <person name="Montejo-Kovacevich G."/>
            <person name="Yen C E."/>
        </authorList>
    </citation>
    <scope>NUCLEOTIDE SEQUENCE [LARGE SCALE GENOMIC DNA]</scope>
</reference>
<dbReference type="OrthoDB" id="6020543at2759"/>
<dbReference type="Proteomes" id="UP000594454">
    <property type="component" value="Chromosome 2"/>
</dbReference>
<dbReference type="PANTHER" id="PTHR23301">
    <property type="entry name" value="CHITIN BINDING PERITROPHIN-A"/>
    <property type="match status" value="1"/>
</dbReference>
<evidence type="ECO:0000256" key="4">
    <source>
        <dbReference type="ARBA" id="ARBA00023157"/>
    </source>
</evidence>
<keyword evidence="5" id="KW-0325">Glycoprotein</keyword>
<accession>A0A7R8YPD1</accession>
<evidence type="ECO:0000256" key="3">
    <source>
        <dbReference type="ARBA" id="ARBA00022737"/>
    </source>
</evidence>
<keyword evidence="3" id="KW-0677">Repeat</keyword>
<evidence type="ECO:0000259" key="8">
    <source>
        <dbReference type="PROSITE" id="PS50940"/>
    </source>
</evidence>
<keyword evidence="1" id="KW-0147">Chitin-binding</keyword>
<evidence type="ECO:0000313" key="9">
    <source>
        <dbReference type="EMBL" id="CAD7080508.1"/>
    </source>
</evidence>
<dbReference type="InParanoid" id="A0A7R8YPD1"/>
<sequence length="255" mass="27531">MKRLLLIPLVLGTVLGGEGPCHPEQHGDLLPDPKNCSSFYQCVWGRSVQLVCPGNLHFNPKIRVCDWPANAQCGVGEPTQLPEPADDSEEPEHGERGPCNSQDDGLLIRDPESCSSFYHCNHGESIKNACPTGLHFNSAQQLCDWPVNAGCEEGSGDGSGDGDPITNTSQPDDAESQEQAGDENNEESNQSGSCGNIAHGDLTPDPRDCGQYYHCVWGKNVQMPCPNGLHFNPSLKVCDMPFQAQCKVDILEDSA</sequence>
<evidence type="ECO:0000256" key="5">
    <source>
        <dbReference type="ARBA" id="ARBA00023180"/>
    </source>
</evidence>
<dbReference type="InterPro" id="IPR002557">
    <property type="entry name" value="Chitin-bd_dom"/>
</dbReference>
<dbReference type="EMBL" id="LR899010">
    <property type="protein sequence ID" value="CAD7080508.1"/>
    <property type="molecule type" value="Genomic_DNA"/>
</dbReference>
<dbReference type="Pfam" id="PF01607">
    <property type="entry name" value="CBM_14"/>
    <property type="match status" value="3"/>
</dbReference>
<gene>
    <name evidence="9" type="ORF">HERILL_LOCUS3657</name>
</gene>
<evidence type="ECO:0000313" key="10">
    <source>
        <dbReference type="Proteomes" id="UP000594454"/>
    </source>
</evidence>
<keyword evidence="2 7" id="KW-0732">Signal</keyword>
<protein>
    <recommendedName>
        <fullName evidence="8">Chitin-binding type-2 domain-containing protein</fullName>
    </recommendedName>
</protein>
<evidence type="ECO:0000256" key="7">
    <source>
        <dbReference type="SAM" id="SignalP"/>
    </source>
</evidence>
<name>A0A7R8YPD1_HERIL</name>
<dbReference type="InterPro" id="IPR036508">
    <property type="entry name" value="Chitin-bd_dom_sf"/>
</dbReference>
<dbReference type="PANTHER" id="PTHR23301:SF0">
    <property type="entry name" value="CHITIN-BINDING TYPE-2 DOMAIN-CONTAINING PROTEIN-RELATED"/>
    <property type="match status" value="1"/>
</dbReference>
<dbReference type="GO" id="GO:0005576">
    <property type="term" value="C:extracellular region"/>
    <property type="evidence" value="ECO:0007669"/>
    <property type="project" value="InterPro"/>
</dbReference>
<evidence type="ECO:0000256" key="6">
    <source>
        <dbReference type="SAM" id="MobiDB-lite"/>
    </source>
</evidence>
<organism evidence="9 10">
    <name type="scientific">Hermetia illucens</name>
    <name type="common">Black soldier fly</name>
    <dbReference type="NCBI Taxonomy" id="343691"/>
    <lineage>
        <taxon>Eukaryota</taxon>
        <taxon>Metazoa</taxon>
        <taxon>Ecdysozoa</taxon>
        <taxon>Arthropoda</taxon>
        <taxon>Hexapoda</taxon>
        <taxon>Insecta</taxon>
        <taxon>Pterygota</taxon>
        <taxon>Neoptera</taxon>
        <taxon>Endopterygota</taxon>
        <taxon>Diptera</taxon>
        <taxon>Brachycera</taxon>
        <taxon>Stratiomyomorpha</taxon>
        <taxon>Stratiomyidae</taxon>
        <taxon>Hermetiinae</taxon>
        <taxon>Hermetia</taxon>
    </lineage>
</organism>
<feature type="domain" description="Chitin-binding type-2" evidence="8">
    <location>
        <begin position="96"/>
        <end position="153"/>
    </location>
</feature>
<feature type="signal peptide" evidence="7">
    <location>
        <begin position="1"/>
        <end position="16"/>
    </location>
</feature>
<feature type="region of interest" description="Disordered" evidence="6">
    <location>
        <begin position="153"/>
        <end position="197"/>
    </location>
</feature>
<dbReference type="FunCoup" id="A0A7R8YPD1">
    <property type="interactions" value="12"/>
</dbReference>
<evidence type="ECO:0000256" key="1">
    <source>
        <dbReference type="ARBA" id="ARBA00022669"/>
    </source>
</evidence>
<feature type="compositionally biased region" description="Acidic residues" evidence="6">
    <location>
        <begin position="172"/>
        <end position="186"/>
    </location>
</feature>
<feature type="region of interest" description="Disordered" evidence="6">
    <location>
        <begin position="76"/>
        <end position="105"/>
    </location>
</feature>
<dbReference type="GO" id="GO:0008061">
    <property type="term" value="F:chitin binding"/>
    <property type="evidence" value="ECO:0007669"/>
    <property type="project" value="UniProtKB-KW"/>
</dbReference>
<dbReference type="PROSITE" id="PS50940">
    <property type="entry name" value="CHIT_BIND_II"/>
    <property type="match status" value="3"/>
</dbReference>
<feature type="domain" description="Chitin-binding type-2" evidence="8">
    <location>
        <begin position="18"/>
        <end position="75"/>
    </location>
</feature>
<feature type="chain" id="PRO_5031553722" description="Chitin-binding type-2 domain-containing protein" evidence="7">
    <location>
        <begin position="17"/>
        <end position="255"/>
    </location>
</feature>
<dbReference type="InterPro" id="IPR051940">
    <property type="entry name" value="Chitin_bind-dev_reg"/>
</dbReference>
<dbReference type="Gene3D" id="2.170.140.10">
    <property type="entry name" value="Chitin binding domain"/>
    <property type="match status" value="3"/>
</dbReference>
<keyword evidence="10" id="KW-1185">Reference proteome</keyword>